<name>A0A2M4B798_9DIPT</name>
<reference evidence="2" key="1">
    <citation type="submission" date="2018-01" db="EMBL/GenBank/DDBJ databases">
        <title>An insight into the sialome of Amazonian anophelines.</title>
        <authorList>
            <person name="Ribeiro J.M."/>
            <person name="Scarpassa V."/>
            <person name="Calvo E."/>
        </authorList>
    </citation>
    <scope>NUCLEOTIDE SEQUENCE</scope>
    <source>
        <tissue evidence="2">Salivary glands</tissue>
    </source>
</reference>
<accession>A0A2M4B798</accession>
<keyword evidence="1" id="KW-0732">Signal</keyword>
<dbReference type="EMBL" id="GGFK01015604">
    <property type="protein sequence ID" value="MBW48925.1"/>
    <property type="molecule type" value="Transcribed_RNA"/>
</dbReference>
<feature type="chain" id="PRO_5014617269" evidence="1">
    <location>
        <begin position="20"/>
        <end position="93"/>
    </location>
</feature>
<protein>
    <submittedName>
        <fullName evidence="2">Putative secreted protein</fullName>
    </submittedName>
</protein>
<evidence type="ECO:0000313" key="2">
    <source>
        <dbReference type="EMBL" id="MBW48925.1"/>
    </source>
</evidence>
<organism evidence="2">
    <name type="scientific">Anopheles triannulatus</name>
    <dbReference type="NCBI Taxonomy" id="58253"/>
    <lineage>
        <taxon>Eukaryota</taxon>
        <taxon>Metazoa</taxon>
        <taxon>Ecdysozoa</taxon>
        <taxon>Arthropoda</taxon>
        <taxon>Hexapoda</taxon>
        <taxon>Insecta</taxon>
        <taxon>Pterygota</taxon>
        <taxon>Neoptera</taxon>
        <taxon>Endopterygota</taxon>
        <taxon>Diptera</taxon>
        <taxon>Nematocera</taxon>
        <taxon>Culicoidea</taxon>
        <taxon>Culicidae</taxon>
        <taxon>Anophelinae</taxon>
        <taxon>Anopheles</taxon>
    </lineage>
</organism>
<dbReference type="AlphaFoldDB" id="A0A2M4B798"/>
<sequence length="93" mass="10509">MPFFLFLPFLWFFLRRSLRKPNKRHHRTLALVVVAASGRISAQGKCAPPPCVLRFPLFQIYSGNNIALTVCRGGTGRLVGGMNCFFPAWLIEN</sequence>
<feature type="signal peptide" evidence="1">
    <location>
        <begin position="1"/>
        <end position="19"/>
    </location>
</feature>
<proteinExistence type="predicted"/>
<evidence type="ECO:0000256" key="1">
    <source>
        <dbReference type="SAM" id="SignalP"/>
    </source>
</evidence>